<feature type="transmembrane region" description="Helical" evidence="1">
    <location>
        <begin position="31"/>
        <end position="53"/>
    </location>
</feature>
<dbReference type="EMBL" id="CP023741">
    <property type="protein sequence ID" value="ATI80230.1"/>
    <property type="molecule type" value="Genomic_DNA"/>
</dbReference>
<keyword evidence="1" id="KW-0812">Transmembrane</keyword>
<evidence type="ECO:0000313" key="2">
    <source>
        <dbReference type="EMBL" id="ATI80230.1"/>
    </source>
</evidence>
<accession>A0A291MZA3</accession>
<sequence length="123" mass="13495">MAPDEDQLDRLFADEAADQAEAVDLEEFGSYGPVVACAVVMAFIVLAIVQMLLFSLGAPSWVGRVLMLLYVTLPQGAVLVWAWGKPAVRLPSGMVLPQRRIRLYIGMVWVASILLIGLQMARH</sequence>
<evidence type="ECO:0000313" key="3">
    <source>
        <dbReference type="Proteomes" id="UP000219422"/>
    </source>
</evidence>
<name>A0A291MZA3_SPHYA</name>
<evidence type="ECO:0000256" key="1">
    <source>
        <dbReference type="SAM" id="Phobius"/>
    </source>
</evidence>
<dbReference type="AlphaFoldDB" id="A0A291MZA3"/>
<reference evidence="2 3" key="1">
    <citation type="submission" date="2017-10" db="EMBL/GenBank/DDBJ databases">
        <title>Sphingobium yanoikuyae S72.</title>
        <authorList>
            <person name="Sanchez E."/>
            <person name="Bustos P."/>
            <person name="Mendoza P."/>
            <person name="Guo X."/>
            <person name="Mendoza A."/>
        </authorList>
    </citation>
    <scope>NUCLEOTIDE SEQUENCE [LARGE SCALE GENOMIC DNA]</scope>
    <source>
        <strain evidence="2 3">S72</strain>
    </source>
</reference>
<dbReference type="GeneID" id="57777086"/>
<protein>
    <submittedName>
        <fullName evidence="2">Uncharacterized protein</fullName>
    </submittedName>
</protein>
<keyword evidence="1" id="KW-1133">Transmembrane helix</keyword>
<proteinExistence type="predicted"/>
<keyword evidence="1" id="KW-0472">Membrane</keyword>
<feature type="transmembrane region" description="Helical" evidence="1">
    <location>
        <begin position="103"/>
        <end position="121"/>
    </location>
</feature>
<dbReference type="RefSeq" id="WP_097383436.1">
    <property type="nucleotide sequence ID" value="NZ_CP023741.1"/>
</dbReference>
<dbReference type="Proteomes" id="UP000219422">
    <property type="component" value="Chromosome"/>
</dbReference>
<organism evidence="2 3">
    <name type="scientific">Sphingobium yanoikuyae</name>
    <name type="common">Sphingomonas yanoikuyae</name>
    <dbReference type="NCBI Taxonomy" id="13690"/>
    <lineage>
        <taxon>Bacteria</taxon>
        <taxon>Pseudomonadati</taxon>
        <taxon>Pseudomonadota</taxon>
        <taxon>Alphaproteobacteria</taxon>
        <taxon>Sphingomonadales</taxon>
        <taxon>Sphingomonadaceae</taxon>
        <taxon>Sphingobium</taxon>
    </lineage>
</organism>
<dbReference type="KEGG" id="sya:A6768_09580"/>
<feature type="transmembrane region" description="Helical" evidence="1">
    <location>
        <begin position="65"/>
        <end position="83"/>
    </location>
</feature>
<gene>
    <name evidence="2" type="ORF">A6768_09580</name>
</gene>